<proteinExistence type="predicted"/>
<gene>
    <name evidence="1" type="ORF">U9M48_042727</name>
</gene>
<keyword evidence="2" id="KW-1185">Reference proteome</keyword>
<reference evidence="1 2" key="1">
    <citation type="submission" date="2024-02" db="EMBL/GenBank/DDBJ databases">
        <title>High-quality chromosome-scale genome assembly of Pensacola bahiagrass (Paspalum notatum Flugge var. saurae).</title>
        <authorList>
            <person name="Vega J.M."/>
            <person name="Podio M."/>
            <person name="Orjuela J."/>
            <person name="Siena L.A."/>
            <person name="Pessino S.C."/>
            <person name="Combes M.C."/>
            <person name="Mariac C."/>
            <person name="Albertini E."/>
            <person name="Pupilli F."/>
            <person name="Ortiz J.P.A."/>
            <person name="Leblanc O."/>
        </authorList>
    </citation>
    <scope>NUCLEOTIDE SEQUENCE [LARGE SCALE GENOMIC DNA]</scope>
    <source>
        <strain evidence="1">R1</strain>
        <tissue evidence="1">Leaf</tissue>
    </source>
</reference>
<protein>
    <submittedName>
        <fullName evidence="1">Uncharacterized protein</fullName>
    </submittedName>
</protein>
<dbReference type="EMBL" id="CP144754">
    <property type="protein sequence ID" value="WVZ97172.1"/>
    <property type="molecule type" value="Genomic_DNA"/>
</dbReference>
<name>A0AAQ3UVX1_PASNO</name>
<accession>A0AAQ3UVX1</accession>
<evidence type="ECO:0000313" key="2">
    <source>
        <dbReference type="Proteomes" id="UP001341281"/>
    </source>
</evidence>
<organism evidence="1 2">
    <name type="scientific">Paspalum notatum var. saurae</name>
    <dbReference type="NCBI Taxonomy" id="547442"/>
    <lineage>
        <taxon>Eukaryota</taxon>
        <taxon>Viridiplantae</taxon>
        <taxon>Streptophyta</taxon>
        <taxon>Embryophyta</taxon>
        <taxon>Tracheophyta</taxon>
        <taxon>Spermatophyta</taxon>
        <taxon>Magnoliopsida</taxon>
        <taxon>Liliopsida</taxon>
        <taxon>Poales</taxon>
        <taxon>Poaceae</taxon>
        <taxon>PACMAD clade</taxon>
        <taxon>Panicoideae</taxon>
        <taxon>Andropogonodae</taxon>
        <taxon>Paspaleae</taxon>
        <taxon>Paspalinae</taxon>
        <taxon>Paspalum</taxon>
    </lineage>
</organism>
<sequence>MAAIQVSNIPGAGDDVCHAKGCTGTSTATVGNVCSDKFFSSTLGIGSAGVQSLPNSSASLRKTWRSALDDFVNNLFASEGSGHNSNEPGAM</sequence>
<dbReference type="Proteomes" id="UP001341281">
    <property type="component" value="Chromosome 10"/>
</dbReference>
<dbReference type="AlphaFoldDB" id="A0AAQ3UVX1"/>
<evidence type="ECO:0000313" key="1">
    <source>
        <dbReference type="EMBL" id="WVZ97172.1"/>
    </source>
</evidence>